<dbReference type="GO" id="GO:0005886">
    <property type="term" value="C:plasma membrane"/>
    <property type="evidence" value="ECO:0007669"/>
    <property type="project" value="UniProtKB-SubCell"/>
</dbReference>
<comment type="caution">
    <text evidence="10">The sequence shown here is derived from an EMBL/GenBank/DDBJ whole genome shotgun (WGS) entry which is preliminary data.</text>
</comment>
<dbReference type="Proteomes" id="UP000290958">
    <property type="component" value="Unassembled WGS sequence"/>
</dbReference>
<accession>A0A4Q1KKV5</accession>
<evidence type="ECO:0000256" key="1">
    <source>
        <dbReference type="ARBA" id="ARBA00004167"/>
    </source>
</evidence>
<keyword evidence="6 8" id="KW-0472">Membrane</keyword>
<evidence type="ECO:0000256" key="2">
    <source>
        <dbReference type="ARBA" id="ARBA00004236"/>
    </source>
</evidence>
<dbReference type="OrthoDB" id="7173339at2"/>
<evidence type="ECO:0000313" key="11">
    <source>
        <dbReference type="Proteomes" id="UP000290958"/>
    </source>
</evidence>
<feature type="transmembrane region" description="Helical" evidence="8">
    <location>
        <begin position="12"/>
        <end position="29"/>
    </location>
</feature>
<dbReference type="Pfam" id="PF09976">
    <property type="entry name" value="TPR_21"/>
    <property type="match status" value="1"/>
</dbReference>
<sequence length="209" mass="21803">MIGIWQRFGRWIVVAVVVGLAAFGGWLWWDHHSKQVSGETAEKAQDVLRSAATGQAPDAAALAVLKGASQPGYRAAALLTEAGVTAQKGDVAKAIALYGAIAGNEDIAQPYRDLATVRKVALGFEQMQPQAVIDTLKPLAVAGNPWFGSAGEMSAIAYMKMGKKDVAGAVFAAIAKDKTVPATVRSRARQMAGLLGVDALLTEEDANGA</sequence>
<evidence type="ECO:0000313" key="10">
    <source>
        <dbReference type="EMBL" id="RXR30531.1"/>
    </source>
</evidence>
<reference evidence="11" key="1">
    <citation type="submission" date="2019-01" db="EMBL/GenBank/DDBJ databases">
        <title>Cytophagaceae bacterium strain CAR-16.</title>
        <authorList>
            <person name="Chen W.-M."/>
        </authorList>
    </citation>
    <scope>NUCLEOTIDE SEQUENCE [LARGE SCALE GENOMIC DNA]</scope>
    <source>
        <strain evidence="11">CHR27</strain>
    </source>
</reference>
<keyword evidence="7" id="KW-0143">Chaperone</keyword>
<keyword evidence="3" id="KW-1003">Cell membrane</keyword>
<dbReference type="EMBL" id="SBKP01000002">
    <property type="protein sequence ID" value="RXR30531.1"/>
    <property type="molecule type" value="Genomic_DNA"/>
</dbReference>
<organism evidence="10 11">
    <name type="scientific">Sphingobium fluviale</name>
    <dbReference type="NCBI Taxonomy" id="2506423"/>
    <lineage>
        <taxon>Bacteria</taxon>
        <taxon>Pseudomonadati</taxon>
        <taxon>Pseudomonadota</taxon>
        <taxon>Alphaproteobacteria</taxon>
        <taxon>Sphingomonadales</taxon>
        <taxon>Sphingomonadaceae</taxon>
        <taxon>Sphingobium</taxon>
    </lineage>
</organism>
<dbReference type="GO" id="GO:0044877">
    <property type="term" value="F:protein-containing complex binding"/>
    <property type="evidence" value="ECO:0007669"/>
    <property type="project" value="InterPro"/>
</dbReference>
<dbReference type="AlphaFoldDB" id="A0A4Q1KKV5"/>
<dbReference type="InterPro" id="IPR018704">
    <property type="entry name" value="SecYEG/CpoB_TPR"/>
</dbReference>
<protein>
    <submittedName>
        <fullName evidence="10">Tetratricopeptide repeat protein</fullName>
    </submittedName>
</protein>
<dbReference type="PANTHER" id="PTHR38035:SF1">
    <property type="entry name" value="ANCILLARY SECYEG TRANSLOCON SUBUNIT"/>
    <property type="match status" value="1"/>
</dbReference>
<evidence type="ECO:0000256" key="6">
    <source>
        <dbReference type="ARBA" id="ARBA00023136"/>
    </source>
</evidence>
<dbReference type="InterPro" id="IPR026039">
    <property type="entry name" value="YfgM"/>
</dbReference>
<evidence type="ECO:0000256" key="7">
    <source>
        <dbReference type="ARBA" id="ARBA00023186"/>
    </source>
</evidence>
<keyword evidence="11" id="KW-1185">Reference proteome</keyword>
<evidence type="ECO:0000256" key="8">
    <source>
        <dbReference type="SAM" id="Phobius"/>
    </source>
</evidence>
<proteinExistence type="predicted"/>
<gene>
    <name evidence="10" type="ORF">EQG66_03655</name>
</gene>
<evidence type="ECO:0000256" key="3">
    <source>
        <dbReference type="ARBA" id="ARBA00022475"/>
    </source>
</evidence>
<evidence type="ECO:0000259" key="9">
    <source>
        <dbReference type="Pfam" id="PF09976"/>
    </source>
</evidence>
<evidence type="ECO:0000256" key="4">
    <source>
        <dbReference type="ARBA" id="ARBA00022692"/>
    </source>
</evidence>
<dbReference type="PANTHER" id="PTHR38035">
    <property type="entry name" value="UPF0070 PROTEIN YFGM"/>
    <property type="match status" value="1"/>
</dbReference>
<comment type="subcellular location">
    <subcellularLocation>
        <location evidence="2">Cell membrane</location>
    </subcellularLocation>
    <subcellularLocation>
        <location evidence="1">Membrane</location>
        <topology evidence="1">Single-pass membrane protein</topology>
    </subcellularLocation>
</comment>
<keyword evidence="5 8" id="KW-1133">Transmembrane helix</keyword>
<feature type="domain" description="Ancillary SecYEG translocon subunit/Cell division coordinator CpoB TPR" evidence="9">
    <location>
        <begin position="5"/>
        <end position="173"/>
    </location>
</feature>
<evidence type="ECO:0000256" key="5">
    <source>
        <dbReference type="ARBA" id="ARBA00022989"/>
    </source>
</evidence>
<keyword evidence="4 8" id="KW-0812">Transmembrane</keyword>
<name>A0A4Q1KKV5_9SPHN</name>